<organism evidence="1 2">
    <name type="scientific">Fusarium albosuccineum</name>
    <dbReference type="NCBI Taxonomy" id="1237068"/>
    <lineage>
        <taxon>Eukaryota</taxon>
        <taxon>Fungi</taxon>
        <taxon>Dikarya</taxon>
        <taxon>Ascomycota</taxon>
        <taxon>Pezizomycotina</taxon>
        <taxon>Sordariomycetes</taxon>
        <taxon>Hypocreomycetidae</taxon>
        <taxon>Hypocreales</taxon>
        <taxon>Nectriaceae</taxon>
        <taxon>Fusarium</taxon>
        <taxon>Fusarium decemcellulare species complex</taxon>
    </lineage>
</organism>
<protein>
    <submittedName>
        <fullName evidence="1">Modin</fullName>
    </submittedName>
</protein>
<dbReference type="Proteomes" id="UP000554235">
    <property type="component" value="Unassembled WGS sequence"/>
</dbReference>
<reference evidence="1 2" key="1">
    <citation type="submission" date="2020-01" db="EMBL/GenBank/DDBJ databases">
        <title>Identification and distribution of gene clusters putatively required for synthesis of sphingolipid metabolism inhibitors in phylogenetically diverse species of the filamentous fungus Fusarium.</title>
        <authorList>
            <person name="Kim H.-S."/>
            <person name="Busman M."/>
            <person name="Brown D.W."/>
            <person name="Divon H."/>
            <person name="Uhlig S."/>
            <person name="Proctor R.H."/>
        </authorList>
    </citation>
    <scope>NUCLEOTIDE SEQUENCE [LARGE SCALE GENOMIC DNA]</scope>
    <source>
        <strain evidence="1 2">NRRL 20459</strain>
    </source>
</reference>
<evidence type="ECO:0000313" key="2">
    <source>
        <dbReference type="Proteomes" id="UP000554235"/>
    </source>
</evidence>
<gene>
    <name evidence="1" type="ORF">FALBO_12145</name>
</gene>
<proteinExistence type="predicted"/>
<comment type="caution">
    <text evidence="1">The sequence shown here is derived from an EMBL/GenBank/DDBJ whole genome shotgun (WGS) entry which is preliminary data.</text>
</comment>
<sequence length="668" mass="75211">MGAQDDKNLKKKRCRLSKNSGSGGFQCWAAKGATEGIENARFSLNTMHPVSPSLEQGRRPLVPYPFSTPFILAEPSVQVERLQYSQFVPEMADSYFSLNIAALATSGLAIVLSYTTLYSNLITSTVGIVRKIRPGHWDNSVVQSFNFQELKFEVEVNVPVIFCTHKGGFRNPPLSDQDIVHISDTDDRYREAGFQTLAEVNDRFRRAVEQQSVRNTELKMATWVELLSELQRMERESSQWQDRQFDSGRSNPVDSGRTLRISFQRKHTLLKDQPIGVDGVCARTTLGDLCLITMALGMTWIEFDQSWHRYRCEGNGLGLTGVKITGSNLLFTFFQSHLPSFQKNRVIPANQARELCFGYVPTIFRTLEDFEGGLLTAADAERLPDTLHTLQLSSPRSIADTLAQIGCNMQTQKCFISSRANTDHLFPVAFELIGMLAQPIHIMGTSFRRVPNPTTYYWRPRSFDLTCLMASLRRHLDTPGPITPTPQLSEVCRSINAIEGEYDAEPAGCSYKLLDELHDAIDHIDDYLTKSVSQLDVLQIVRRHFEIVLEQLNNTESEFEKLAVAPPLKRESLLADLYFSIVRSAVVGAGVKPNGTQATTLASEGARRQAPRLGDERLALGIEDKKNNIWCLLMFRMVFWLMLHDFHRSDVQKLGPGCLGCQIAVFIE</sequence>
<dbReference type="OrthoDB" id="5106304at2759"/>
<dbReference type="EMBL" id="JAADYS010001791">
    <property type="protein sequence ID" value="KAF4461058.1"/>
    <property type="molecule type" value="Genomic_DNA"/>
</dbReference>
<dbReference type="AlphaFoldDB" id="A0A8H4P890"/>
<accession>A0A8H4P890</accession>
<name>A0A8H4P890_9HYPO</name>
<keyword evidence="2" id="KW-1185">Reference proteome</keyword>
<evidence type="ECO:0000313" key="1">
    <source>
        <dbReference type="EMBL" id="KAF4461058.1"/>
    </source>
</evidence>